<evidence type="ECO:0000313" key="1">
    <source>
        <dbReference type="EMBL" id="TYS17711.1"/>
    </source>
</evidence>
<organism evidence="1 2">
    <name type="scientific">Rossellomorea vietnamensis</name>
    <dbReference type="NCBI Taxonomy" id="218284"/>
    <lineage>
        <taxon>Bacteria</taxon>
        <taxon>Bacillati</taxon>
        <taxon>Bacillota</taxon>
        <taxon>Bacilli</taxon>
        <taxon>Bacillales</taxon>
        <taxon>Bacillaceae</taxon>
        <taxon>Rossellomorea</taxon>
    </lineage>
</organism>
<dbReference type="RefSeq" id="WP_148939045.1">
    <property type="nucleotide sequence ID" value="NZ_VTEI01000003.1"/>
</dbReference>
<gene>
    <name evidence="1" type="ORF">FZC78_07570</name>
</gene>
<proteinExistence type="predicted"/>
<comment type="caution">
    <text evidence="1">The sequence shown here is derived from an EMBL/GenBank/DDBJ whole genome shotgun (WGS) entry which is preliminary data.</text>
</comment>
<evidence type="ECO:0008006" key="3">
    <source>
        <dbReference type="Google" id="ProtNLM"/>
    </source>
</evidence>
<dbReference type="OrthoDB" id="9932680at2"/>
<name>A0A5D4NVL3_9BACI</name>
<sequence>MPLNKKSLLLLVVILLGAAILVSVYNLVTQSPKETVVKIMENIEEKKEVEELSNENQEKLQYFFQFSREKNLESPQFIIRDYPNRSDIITVTFEIIQNNKQSGVEAVYEGHADFSLTKQGLNWEVQDIEVTPYRKES</sequence>
<protein>
    <recommendedName>
        <fullName evidence="3">DUF4878 domain-containing protein</fullName>
    </recommendedName>
</protein>
<evidence type="ECO:0000313" key="2">
    <source>
        <dbReference type="Proteomes" id="UP000322267"/>
    </source>
</evidence>
<accession>A0A5D4NVL3</accession>
<dbReference type="EMBL" id="VTEI01000003">
    <property type="protein sequence ID" value="TYS17711.1"/>
    <property type="molecule type" value="Genomic_DNA"/>
</dbReference>
<dbReference type="AlphaFoldDB" id="A0A5D4NVL3"/>
<reference evidence="1 2" key="1">
    <citation type="submission" date="2019-08" db="EMBL/GenBank/DDBJ databases">
        <title>Bacillus genomes from the desert of Cuatro Cienegas, Coahuila.</title>
        <authorList>
            <person name="Olmedo-Alvarez G."/>
        </authorList>
    </citation>
    <scope>NUCLEOTIDE SEQUENCE [LARGE SCALE GENOMIC DNA]</scope>
    <source>
        <strain evidence="1 2">CH34_1T</strain>
    </source>
</reference>
<dbReference type="Proteomes" id="UP000322267">
    <property type="component" value="Unassembled WGS sequence"/>
</dbReference>